<reference evidence="2" key="1">
    <citation type="submission" date="2009-12" db="EMBL/GenBank/DDBJ databases">
        <title>Complete sequence of Treponema azotonutricium strain ZAS-9.</title>
        <authorList>
            <person name="Tetu S.G."/>
            <person name="Matson E."/>
            <person name="Ren Q."/>
            <person name="Seshadri R."/>
            <person name="Elbourne L."/>
            <person name="Hassan K.A."/>
            <person name="Durkin A."/>
            <person name="Radune D."/>
            <person name="Mohamoud Y."/>
            <person name="Shay R."/>
            <person name="Jin S."/>
            <person name="Zhang X."/>
            <person name="Lucey K."/>
            <person name="Ballor N.R."/>
            <person name="Ottesen E."/>
            <person name="Rosenthal R."/>
            <person name="Allen A."/>
            <person name="Leadbetter J.R."/>
            <person name="Paulsen I.T."/>
        </authorList>
    </citation>
    <scope>NUCLEOTIDE SEQUENCE [LARGE SCALE GENOMIC DNA]</scope>
    <source>
        <strain evidence="2">ATCC BAA-888 / DSM 13862 / ZAS-9</strain>
    </source>
</reference>
<dbReference type="AlphaFoldDB" id="F5YDG5"/>
<accession>F5YDG5</accession>
<dbReference type="KEGG" id="taz:TREAZ_0363"/>
<protein>
    <submittedName>
        <fullName evidence="1">Uncharacterized protein</fullName>
    </submittedName>
</protein>
<name>F5YDG5_LEAAZ</name>
<keyword evidence="2" id="KW-1185">Reference proteome</keyword>
<reference evidence="1 2" key="2">
    <citation type="journal article" date="2011" name="ISME J.">
        <title>RNA-seq reveals cooperative metabolic interactions between two termite-gut spirochete species in co-culture.</title>
        <authorList>
            <person name="Rosenthal A.Z."/>
            <person name="Matson E.G."/>
            <person name="Eldar A."/>
            <person name="Leadbetter J.R."/>
        </authorList>
    </citation>
    <scope>NUCLEOTIDE SEQUENCE [LARGE SCALE GENOMIC DNA]</scope>
    <source>
        <strain evidence="2">ATCC BAA-888 / DSM 13862 / ZAS-9</strain>
    </source>
</reference>
<dbReference type="Proteomes" id="UP000009222">
    <property type="component" value="Chromosome"/>
</dbReference>
<dbReference type="OrthoDB" id="8536512at2"/>
<evidence type="ECO:0000313" key="1">
    <source>
        <dbReference type="EMBL" id="AEF82876.1"/>
    </source>
</evidence>
<dbReference type="HOGENOM" id="CLU_1184609_0_0_12"/>
<dbReference type="RefSeq" id="WP_015711579.1">
    <property type="nucleotide sequence ID" value="NC_015577.1"/>
</dbReference>
<evidence type="ECO:0000313" key="2">
    <source>
        <dbReference type="Proteomes" id="UP000009222"/>
    </source>
</evidence>
<dbReference type="STRING" id="545695.TREAZ_0363"/>
<gene>
    <name evidence="1" type="ordered locus">TREAZ_0363</name>
</gene>
<proteinExistence type="predicted"/>
<dbReference type="EMBL" id="CP001841">
    <property type="protein sequence ID" value="AEF82876.1"/>
    <property type="molecule type" value="Genomic_DNA"/>
</dbReference>
<dbReference type="InParanoid" id="F5YDG5"/>
<sequence>MVFDKSGCKYSSSDFIGGIKDIKALHTDLYEMVGKNFGLGRGKEGSRARHVSLGEYKHNEETYLGKIQQKEKELEGLINSNRQKEETLSREIAETEHLKQVMVETQKANIKQNIEIINKLKVLDESEKAFKYEIPQIPDPPLMNKQSWRDGVQETITDFFNGIKAAFQKLIIDYKELNTKHTTLKFEYEKMKFRAETAEKDLAEKPIEEISAIRERKMVRILSSQINLGGGRKI</sequence>
<organism evidence="1 2">
    <name type="scientific">Leadbettera azotonutricia (strain ATCC BAA-888 / DSM 13862 / ZAS-9)</name>
    <name type="common">Treponema azotonutricium</name>
    <dbReference type="NCBI Taxonomy" id="545695"/>
    <lineage>
        <taxon>Bacteria</taxon>
        <taxon>Pseudomonadati</taxon>
        <taxon>Spirochaetota</taxon>
        <taxon>Spirochaetia</taxon>
        <taxon>Spirochaetales</taxon>
        <taxon>Breznakiellaceae</taxon>
        <taxon>Leadbettera</taxon>
    </lineage>
</organism>